<feature type="region of interest" description="Disordered" evidence="1">
    <location>
        <begin position="1"/>
        <end position="27"/>
    </location>
</feature>
<evidence type="ECO:0000313" key="2">
    <source>
        <dbReference type="EMBL" id="OWK38709.1"/>
    </source>
</evidence>
<proteinExistence type="predicted"/>
<sequence>MTCFQDDPKRGEKFLSRSESTAIRGGQEMEIGNEFGYNRLLSGEEISSSR</sequence>
<gene>
    <name evidence="2" type="ORF">FRUB_07829</name>
</gene>
<dbReference type="EMBL" id="NIDE01000014">
    <property type="protein sequence ID" value="OWK38709.1"/>
    <property type="molecule type" value="Genomic_DNA"/>
</dbReference>
<reference evidence="3" key="1">
    <citation type="submission" date="2017-06" db="EMBL/GenBank/DDBJ databases">
        <title>Genome analysis of Fimbriiglobus ruber SP5, the first member of the order Planctomycetales with confirmed chitinolytic capability.</title>
        <authorList>
            <person name="Ravin N.V."/>
            <person name="Rakitin A.L."/>
            <person name="Ivanova A.A."/>
            <person name="Beletsky A.V."/>
            <person name="Kulichevskaya I.S."/>
            <person name="Mardanov A.V."/>
            <person name="Dedysh S.N."/>
        </authorList>
    </citation>
    <scope>NUCLEOTIDE SEQUENCE [LARGE SCALE GENOMIC DNA]</scope>
    <source>
        <strain evidence="3">SP5</strain>
    </source>
</reference>
<keyword evidence="3" id="KW-1185">Reference proteome</keyword>
<evidence type="ECO:0000256" key="1">
    <source>
        <dbReference type="SAM" id="MobiDB-lite"/>
    </source>
</evidence>
<protein>
    <submittedName>
        <fullName evidence="2">Uncharacterized protein</fullName>
    </submittedName>
</protein>
<accession>A0A225DNB0</accession>
<organism evidence="2 3">
    <name type="scientific">Fimbriiglobus ruber</name>
    <dbReference type="NCBI Taxonomy" id="1908690"/>
    <lineage>
        <taxon>Bacteria</taxon>
        <taxon>Pseudomonadati</taxon>
        <taxon>Planctomycetota</taxon>
        <taxon>Planctomycetia</taxon>
        <taxon>Gemmatales</taxon>
        <taxon>Gemmataceae</taxon>
        <taxon>Fimbriiglobus</taxon>
    </lineage>
</organism>
<comment type="caution">
    <text evidence="2">The sequence shown here is derived from an EMBL/GenBank/DDBJ whole genome shotgun (WGS) entry which is preliminary data.</text>
</comment>
<dbReference type="Proteomes" id="UP000214646">
    <property type="component" value="Unassembled WGS sequence"/>
</dbReference>
<evidence type="ECO:0000313" key="3">
    <source>
        <dbReference type="Proteomes" id="UP000214646"/>
    </source>
</evidence>
<dbReference type="AlphaFoldDB" id="A0A225DNB0"/>
<name>A0A225DNB0_9BACT</name>
<feature type="compositionally biased region" description="Basic and acidic residues" evidence="1">
    <location>
        <begin position="1"/>
        <end position="16"/>
    </location>
</feature>